<dbReference type="AlphaFoldDB" id="A0A4C1ZR49"/>
<comment type="caution">
    <text evidence="2">The sequence shown here is derived from an EMBL/GenBank/DDBJ whole genome shotgun (WGS) entry which is preliminary data.</text>
</comment>
<organism evidence="2 3">
    <name type="scientific">Eumeta variegata</name>
    <name type="common">Bagworm moth</name>
    <name type="synonym">Eumeta japonica</name>
    <dbReference type="NCBI Taxonomy" id="151549"/>
    <lineage>
        <taxon>Eukaryota</taxon>
        <taxon>Metazoa</taxon>
        <taxon>Ecdysozoa</taxon>
        <taxon>Arthropoda</taxon>
        <taxon>Hexapoda</taxon>
        <taxon>Insecta</taxon>
        <taxon>Pterygota</taxon>
        <taxon>Neoptera</taxon>
        <taxon>Endopterygota</taxon>
        <taxon>Lepidoptera</taxon>
        <taxon>Glossata</taxon>
        <taxon>Ditrysia</taxon>
        <taxon>Tineoidea</taxon>
        <taxon>Psychidae</taxon>
        <taxon>Oiketicinae</taxon>
        <taxon>Eumeta</taxon>
    </lineage>
</organism>
<keyword evidence="3" id="KW-1185">Reference proteome</keyword>
<protein>
    <submittedName>
        <fullName evidence="2">Uncharacterized protein</fullName>
    </submittedName>
</protein>
<gene>
    <name evidence="2" type="ORF">EVAR_68235_1</name>
</gene>
<proteinExistence type="predicted"/>
<evidence type="ECO:0000313" key="3">
    <source>
        <dbReference type="Proteomes" id="UP000299102"/>
    </source>
</evidence>
<keyword evidence="1" id="KW-1133">Transmembrane helix</keyword>
<dbReference type="EMBL" id="BGZK01002082">
    <property type="protein sequence ID" value="GBP90410.1"/>
    <property type="molecule type" value="Genomic_DNA"/>
</dbReference>
<dbReference type="Proteomes" id="UP000299102">
    <property type="component" value="Unassembled WGS sequence"/>
</dbReference>
<feature type="transmembrane region" description="Helical" evidence="1">
    <location>
        <begin position="21"/>
        <end position="42"/>
    </location>
</feature>
<sequence length="77" mass="8792">MLTQTRAHTHAHAREMTDNKIHLWFLAQIILPYLEGTVYVLAPGGRDRARVATGTGQIAHRSVHYGRCCVIWNLKLR</sequence>
<accession>A0A4C1ZR49</accession>
<name>A0A4C1ZR49_EUMVA</name>
<keyword evidence="1" id="KW-0812">Transmembrane</keyword>
<keyword evidence="1" id="KW-0472">Membrane</keyword>
<evidence type="ECO:0000256" key="1">
    <source>
        <dbReference type="SAM" id="Phobius"/>
    </source>
</evidence>
<reference evidence="2 3" key="1">
    <citation type="journal article" date="2019" name="Commun. Biol.">
        <title>The bagworm genome reveals a unique fibroin gene that provides high tensile strength.</title>
        <authorList>
            <person name="Kono N."/>
            <person name="Nakamura H."/>
            <person name="Ohtoshi R."/>
            <person name="Tomita M."/>
            <person name="Numata K."/>
            <person name="Arakawa K."/>
        </authorList>
    </citation>
    <scope>NUCLEOTIDE SEQUENCE [LARGE SCALE GENOMIC DNA]</scope>
</reference>
<evidence type="ECO:0000313" key="2">
    <source>
        <dbReference type="EMBL" id="GBP90410.1"/>
    </source>
</evidence>